<dbReference type="Pfam" id="PF02913">
    <property type="entry name" value="FAD-oxidase_C"/>
    <property type="match status" value="1"/>
</dbReference>
<dbReference type="PROSITE" id="PS00198">
    <property type="entry name" value="4FE4S_FER_1"/>
    <property type="match status" value="1"/>
</dbReference>
<dbReference type="InterPro" id="IPR016166">
    <property type="entry name" value="FAD-bd_PCMH"/>
</dbReference>
<dbReference type="SUPFAM" id="SSF56176">
    <property type="entry name" value="FAD-binding/transporter-associated domain-like"/>
    <property type="match status" value="1"/>
</dbReference>
<reference evidence="10" key="1">
    <citation type="submission" date="2020-08" db="EMBL/GenBank/DDBJ databases">
        <title>Lewinella bacteria from marine environments.</title>
        <authorList>
            <person name="Zhong Y."/>
        </authorList>
    </citation>
    <scope>NUCLEOTIDE SEQUENCE</scope>
    <source>
        <strain evidence="10">KCTC 42187</strain>
    </source>
</reference>
<keyword evidence="3" id="KW-0479">Metal-binding</keyword>
<dbReference type="InterPro" id="IPR006094">
    <property type="entry name" value="Oxid_FAD_bind_N"/>
</dbReference>
<dbReference type="Gene3D" id="1.10.45.10">
    <property type="entry name" value="Vanillyl-alcohol Oxidase, Chain A, domain 4"/>
    <property type="match status" value="1"/>
</dbReference>
<evidence type="ECO:0000256" key="4">
    <source>
        <dbReference type="ARBA" id="ARBA00022827"/>
    </source>
</evidence>
<dbReference type="SUPFAM" id="SSF55103">
    <property type="entry name" value="FAD-linked oxidases, C-terminal domain"/>
    <property type="match status" value="1"/>
</dbReference>
<evidence type="ECO:0000256" key="7">
    <source>
        <dbReference type="ARBA" id="ARBA00023014"/>
    </source>
</evidence>
<protein>
    <submittedName>
        <fullName evidence="10">FAD-binding protein</fullName>
    </submittedName>
</protein>
<evidence type="ECO:0000313" key="11">
    <source>
        <dbReference type="Proteomes" id="UP000650081"/>
    </source>
</evidence>
<dbReference type="GO" id="GO:0008720">
    <property type="term" value="F:D-lactate dehydrogenase (NAD+) activity"/>
    <property type="evidence" value="ECO:0007669"/>
    <property type="project" value="TreeGrafter"/>
</dbReference>
<dbReference type="SUPFAM" id="SSF46548">
    <property type="entry name" value="alpha-helical ferredoxin"/>
    <property type="match status" value="1"/>
</dbReference>
<dbReference type="RefSeq" id="WP_187467604.1">
    <property type="nucleotide sequence ID" value="NZ_JACSIT010000139.1"/>
</dbReference>
<accession>A0A923PK26</accession>
<dbReference type="Gene3D" id="3.30.70.2740">
    <property type="match status" value="1"/>
</dbReference>
<dbReference type="InterPro" id="IPR004113">
    <property type="entry name" value="FAD-bd_oxidored_4_C"/>
</dbReference>
<dbReference type="InterPro" id="IPR017900">
    <property type="entry name" value="4Fe4S_Fe_S_CS"/>
</dbReference>
<evidence type="ECO:0000256" key="2">
    <source>
        <dbReference type="ARBA" id="ARBA00022630"/>
    </source>
</evidence>
<keyword evidence="11" id="KW-1185">Reference proteome</keyword>
<dbReference type="InterPro" id="IPR016169">
    <property type="entry name" value="FAD-bd_PCMH_sub2"/>
</dbReference>
<dbReference type="AlphaFoldDB" id="A0A923PK26"/>
<dbReference type="PANTHER" id="PTHR11748">
    <property type="entry name" value="D-LACTATE DEHYDROGENASE"/>
    <property type="match status" value="1"/>
</dbReference>
<evidence type="ECO:0000313" key="10">
    <source>
        <dbReference type="EMBL" id="MBC6995573.1"/>
    </source>
</evidence>
<dbReference type="GO" id="GO:0046872">
    <property type="term" value="F:metal ion binding"/>
    <property type="evidence" value="ECO:0007669"/>
    <property type="project" value="UniProtKB-KW"/>
</dbReference>
<keyword evidence="2" id="KW-0285">Flavoprotein</keyword>
<dbReference type="GO" id="GO:0071949">
    <property type="term" value="F:FAD binding"/>
    <property type="evidence" value="ECO:0007669"/>
    <property type="project" value="InterPro"/>
</dbReference>
<dbReference type="EMBL" id="JACSIT010000139">
    <property type="protein sequence ID" value="MBC6995573.1"/>
    <property type="molecule type" value="Genomic_DNA"/>
</dbReference>
<evidence type="ECO:0000256" key="6">
    <source>
        <dbReference type="ARBA" id="ARBA00023004"/>
    </source>
</evidence>
<organism evidence="10 11">
    <name type="scientific">Neolewinella lacunae</name>
    <dbReference type="NCBI Taxonomy" id="1517758"/>
    <lineage>
        <taxon>Bacteria</taxon>
        <taxon>Pseudomonadati</taxon>
        <taxon>Bacteroidota</taxon>
        <taxon>Saprospiria</taxon>
        <taxon>Saprospirales</taxon>
        <taxon>Lewinellaceae</taxon>
        <taxon>Neolewinella</taxon>
    </lineage>
</organism>
<dbReference type="InterPro" id="IPR036318">
    <property type="entry name" value="FAD-bd_PCMH-like_sf"/>
</dbReference>
<dbReference type="PANTHER" id="PTHR11748:SF119">
    <property type="entry name" value="D-2-HYDROXYGLUTARATE DEHYDROGENASE"/>
    <property type="match status" value="1"/>
</dbReference>
<dbReference type="Pfam" id="PF01565">
    <property type="entry name" value="FAD_binding_4"/>
    <property type="match status" value="1"/>
</dbReference>
<dbReference type="InterPro" id="IPR016171">
    <property type="entry name" value="Vanillyl_alc_oxidase_C-sub2"/>
</dbReference>
<dbReference type="InterPro" id="IPR016164">
    <property type="entry name" value="FAD-linked_Oxase-like_C"/>
</dbReference>
<dbReference type="GO" id="GO:0004458">
    <property type="term" value="F:D-lactate dehydrogenase (cytochrome) activity"/>
    <property type="evidence" value="ECO:0007669"/>
    <property type="project" value="TreeGrafter"/>
</dbReference>
<evidence type="ECO:0000259" key="8">
    <source>
        <dbReference type="PROSITE" id="PS51379"/>
    </source>
</evidence>
<keyword evidence="7" id="KW-0411">Iron-sulfur</keyword>
<feature type="domain" description="FAD-binding PCMH-type" evidence="9">
    <location>
        <begin position="36"/>
        <end position="277"/>
    </location>
</feature>
<dbReference type="InterPro" id="IPR016167">
    <property type="entry name" value="FAD-bd_PCMH_sub1"/>
</dbReference>
<dbReference type="Gene3D" id="3.30.43.10">
    <property type="entry name" value="Uridine Diphospho-n-acetylenolpyruvylglucosamine Reductase, domain 2"/>
    <property type="match status" value="1"/>
</dbReference>
<comment type="caution">
    <text evidence="10">The sequence shown here is derived from an EMBL/GenBank/DDBJ whole genome shotgun (WGS) entry which is preliminary data.</text>
</comment>
<proteinExistence type="predicted"/>
<dbReference type="InterPro" id="IPR017896">
    <property type="entry name" value="4Fe4S_Fe-S-bd"/>
</dbReference>
<comment type="cofactor">
    <cofactor evidence="1">
        <name>FAD</name>
        <dbReference type="ChEBI" id="CHEBI:57692"/>
    </cofactor>
</comment>
<dbReference type="Pfam" id="PF13183">
    <property type="entry name" value="Fer4_8"/>
    <property type="match status" value="1"/>
</dbReference>
<dbReference type="GO" id="GO:1903457">
    <property type="term" value="P:lactate catabolic process"/>
    <property type="evidence" value="ECO:0007669"/>
    <property type="project" value="TreeGrafter"/>
</dbReference>
<sequence length="973" mass="104916">MLVSSPPWSDLSAALTGELHFDEAHRMLYATDASVYRELPLAVAFPRHEADIVTCVRFAAQHGISITPRAGGTSLAGQAVGGGLVVDVSRHLRQILEINTAEGYAVVEPGVVRDQLNAALRPLGYWFGPNTSTANRCTLGGMFGNNSCGSTSITVGSTRDHTLAARVVLSDGEVHDIGARPQVQAKDLEQGTATGALARAHRYLAQTLTNPATRRAIAEAFPNPAIQRRNTGYALDLIARQKPFDPAGPDFNLCTLLAGSEGTLAFTTRLTLRILPLPPAGTAVVALHFNSIDAALRATQAVMLHRPFSCELMDDTILRLALENPEQRKNARFVVGIPRALLLVEFRAETDAAAAALALAATSQLAGEAPYAQPVLAGSPAANQVWALRAAGLGILGNMVGDAKAVACIEDSAVALPDLADYIADVTKLMDFYGQHPVYYAHAGAGEIHLRPVLDLKTTQGRTDFYHITKDVAALVKRYRGSFSGEHGDGRVRAPFLPDLLGPEVYQLLVGLKRAFDPQNLFNPGKIVEAPPMNEGLRYAADQPTPEYRTALDFSREGGLLAAVEKCNGSGDCRKLEGGAMCPSYRALLSEQHSTRGRANTLREVLTQHQHAEPFGHPALAEALDLCLACKACTSECPSSVDMTNLRAEYLYQRGRVSLRTRLFAANEHLYALGSCLPKLANFLLRTTAPVLKRLAGIAPERSLPVFPAERLRTWWQRTPAPATGPTVYLFGDEFTDLQDPHTGRAAITLLRRLGYQVVWPAHASSGRAQLSKGLLNAARRRASRNVATFAPLVSASTPLVGLEPSALLGFRDEYPKLLRGQEAETARALARHVYTLDEFLFREFTEGRLSPASFGPHPARLVLHVHCHEKALGEAAQCAATLALPANFSVTLLDSGCCGMAGSFGYEAEHYDLSTRIAEDSLLRHLRTLPAHTKLVANGTSCRHQVKDLLGLRALSTAEALLASWDPLDSGH</sequence>
<evidence type="ECO:0000256" key="5">
    <source>
        <dbReference type="ARBA" id="ARBA00023002"/>
    </source>
</evidence>
<dbReference type="PROSITE" id="PS51379">
    <property type="entry name" value="4FE4S_FER_2"/>
    <property type="match status" value="1"/>
</dbReference>
<dbReference type="GO" id="GO:0051536">
    <property type="term" value="F:iron-sulfur cluster binding"/>
    <property type="evidence" value="ECO:0007669"/>
    <property type="project" value="UniProtKB-KW"/>
</dbReference>
<gene>
    <name evidence="10" type="ORF">H9S92_15500</name>
</gene>
<feature type="domain" description="4Fe-4S ferredoxin-type" evidence="8">
    <location>
        <begin position="616"/>
        <end position="646"/>
    </location>
</feature>
<evidence type="ECO:0000256" key="1">
    <source>
        <dbReference type="ARBA" id="ARBA00001974"/>
    </source>
</evidence>
<dbReference type="Proteomes" id="UP000650081">
    <property type="component" value="Unassembled WGS sequence"/>
</dbReference>
<dbReference type="PROSITE" id="PS51387">
    <property type="entry name" value="FAD_PCMH"/>
    <property type="match status" value="1"/>
</dbReference>
<keyword evidence="4" id="KW-0274">FAD</keyword>
<evidence type="ECO:0000256" key="3">
    <source>
        <dbReference type="ARBA" id="ARBA00022723"/>
    </source>
</evidence>
<keyword evidence="5" id="KW-0560">Oxidoreductase</keyword>
<evidence type="ECO:0000259" key="9">
    <source>
        <dbReference type="PROSITE" id="PS51387"/>
    </source>
</evidence>
<dbReference type="Gene3D" id="3.30.465.10">
    <property type="match status" value="1"/>
</dbReference>
<keyword evidence="6" id="KW-0408">Iron</keyword>
<name>A0A923PK26_9BACT</name>